<proteinExistence type="predicted"/>
<dbReference type="Proteomes" id="UP000613030">
    <property type="component" value="Unassembled WGS sequence"/>
</dbReference>
<evidence type="ECO:0000313" key="2">
    <source>
        <dbReference type="EMBL" id="MBL0740739.1"/>
    </source>
</evidence>
<dbReference type="RefSeq" id="WP_202008061.1">
    <property type="nucleotide sequence ID" value="NZ_JAERRB010000001.1"/>
</dbReference>
<feature type="coiled-coil region" evidence="1">
    <location>
        <begin position="107"/>
        <end position="142"/>
    </location>
</feature>
<dbReference type="EMBL" id="JAERRB010000001">
    <property type="protein sequence ID" value="MBL0740739.1"/>
    <property type="molecule type" value="Genomic_DNA"/>
</dbReference>
<protein>
    <submittedName>
        <fullName evidence="2">Helix-turn-helix transcriptional regulator</fullName>
    </submittedName>
</protein>
<name>A0ABS1KMQ6_9BACT</name>
<accession>A0ABS1KMQ6</accession>
<dbReference type="SUPFAM" id="SSF47413">
    <property type="entry name" value="lambda repressor-like DNA-binding domains"/>
    <property type="match status" value="1"/>
</dbReference>
<organism evidence="2 3">
    <name type="scientific">Chryseolinea lacunae</name>
    <dbReference type="NCBI Taxonomy" id="2801331"/>
    <lineage>
        <taxon>Bacteria</taxon>
        <taxon>Pseudomonadati</taxon>
        <taxon>Bacteroidota</taxon>
        <taxon>Cytophagia</taxon>
        <taxon>Cytophagales</taxon>
        <taxon>Fulvivirgaceae</taxon>
        <taxon>Chryseolinea</taxon>
    </lineage>
</organism>
<keyword evidence="1" id="KW-0175">Coiled coil</keyword>
<dbReference type="Gene3D" id="1.10.260.40">
    <property type="entry name" value="lambda repressor-like DNA-binding domains"/>
    <property type="match status" value="1"/>
</dbReference>
<sequence>MKEKDFLKKETKPHQGRNVKRFRDMWDMKQETLASMLGADWNQKKVSHLEAMEEIDADLLEPLAKALKVTPEAIKQFDEEKIFAIISNTFNDNSGVINNIYSSFKSNEELLGTIKKLYEQLLSEKDERIALLQKRLNLLESHQ</sequence>
<reference evidence="2 3" key="1">
    <citation type="submission" date="2021-01" db="EMBL/GenBank/DDBJ databases">
        <title>Chryseolinea sp. Jin1 Genome sequencing and assembly.</title>
        <authorList>
            <person name="Kim I."/>
        </authorList>
    </citation>
    <scope>NUCLEOTIDE SEQUENCE [LARGE SCALE GENOMIC DNA]</scope>
    <source>
        <strain evidence="2 3">Jin1</strain>
    </source>
</reference>
<comment type="caution">
    <text evidence="2">The sequence shown here is derived from an EMBL/GenBank/DDBJ whole genome shotgun (WGS) entry which is preliminary data.</text>
</comment>
<evidence type="ECO:0000313" key="3">
    <source>
        <dbReference type="Proteomes" id="UP000613030"/>
    </source>
</evidence>
<gene>
    <name evidence="2" type="ORF">JI741_05890</name>
</gene>
<keyword evidence="3" id="KW-1185">Reference proteome</keyword>
<dbReference type="InterPro" id="IPR010982">
    <property type="entry name" value="Lambda_DNA-bd_dom_sf"/>
</dbReference>
<evidence type="ECO:0000256" key="1">
    <source>
        <dbReference type="SAM" id="Coils"/>
    </source>
</evidence>